<proteinExistence type="predicted"/>
<keyword evidence="1" id="KW-1185">Reference proteome</keyword>
<organism evidence="1 2">
    <name type="scientific">Heterorhabditis bacteriophora</name>
    <name type="common">Entomopathogenic nematode worm</name>
    <dbReference type="NCBI Taxonomy" id="37862"/>
    <lineage>
        <taxon>Eukaryota</taxon>
        <taxon>Metazoa</taxon>
        <taxon>Ecdysozoa</taxon>
        <taxon>Nematoda</taxon>
        <taxon>Chromadorea</taxon>
        <taxon>Rhabditida</taxon>
        <taxon>Rhabditina</taxon>
        <taxon>Rhabditomorpha</taxon>
        <taxon>Strongyloidea</taxon>
        <taxon>Heterorhabditidae</taxon>
        <taxon>Heterorhabditis</taxon>
    </lineage>
</organism>
<evidence type="ECO:0000313" key="1">
    <source>
        <dbReference type="Proteomes" id="UP000095283"/>
    </source>
</evidence>
<sequence>MTPFGYKDLQSKRRQSYRRTLHKMHGCPFVKTEPYAYHHLLLRTINLLASMSFLRPSPKTTLFLRL</sequence>
<reference evidence="2" key="1">
    <citation type="submission" date="2016-11" db="UniProtKB">
        <authorList>
            <consortium name="WormBaseParasite"/>
        </authorList>
    </citation>
    <scope>IDENTIFICATION</scope>
</reference>
<dbReference type="WBParaSite" id="Hba_19097">
    <property type="protein sequence ID" value="Hba_19097"/>
    <property type="gene ID" value="Hba_19097"/>
</dbReference>
<protein>
    <submittedName>
        <fullName evidence="2">Uncharacterized protein</fullName>
    </submittedName>
</protein>
<evidence type="ECO:0000313" key="2">
    <source>
        <dbReference type="WBParaSite" id="Hba_19097"/>
    </source>
</evidence>
<dbReference type="AlphaFoldDB" id="A0A1I7XNN9"/>
<dbReference type="Proteomes" id="UP000095283">
    <property type="component" value="Unplaced"/>
</dbReference>
<name>A0A1I7XNN9_HETBA</name>
<accession>A0A1I7XNN9</accession>